<organism evidence="2 3">
    <name type="scientific">Xylaria grammica</name>
    <dbReference type="NCBI Taxonomy" id="363999"/>
    <lineage>
        <taxon>Eukaryota</taxon>
        <taxon>Fungi</taxon>
        <taxon>Dikarya</taxon>
        <taxon>Ascomycota</taxon>
        <taxon>Pezizomycotina</taxon>
        <taxon>Sordariomycetes</taxon>
        <taxon>Xylariomycetidae</taxon>
        <taxon>Xylariales</taxon>
        <taxon>Xylariaceae</taxon>
        <taxon>Xylaria</taxon>
    </lineage>
</organism>
<dbReference type="InterPro" id="IPR011042">
    <property type="entry name" value="6-blade_b-propeller_TolB-like"/>
</dbReference>
<dbReference type="SUPFAM" id="SSF63829">
    <property type="entry name" value="Calcium-dependent phosphotriesterase"/>
    <property type="match status" value="1"/>
</dbReference>
<dbReference type="AlphaFoldDB" id="A0A439CP54"/>
<dbReference type="InterPro" id="IPR052998">
    <property type="entry name" value="Hetero-Diels-Alderase-like"/>
</dbReference>
<feature type="chain" id="PRO_5019135250" description="SMP-30/Gluconolactonase/LRE-like region domain-containing protein" evidence="1">
    <location>
        <begin position="19"/>
        <end position="380"/>
    </location>
</feature>
<accession>A0A439CP54</accession>
<evidence type="ECO:0000313" key="2">
    <source>
        <dbReference type="EMBL" id="RWA03916.1"/>
    </source>
</evidence>
<evidence type="ECO:0000313" key="3">
    <source>
        <dbReference type="Proteomes" id="UP000286045"/>
    </source>
</evidence>
<reference evidence="2 3" key="1">
    <citation type="submission" date="2018-12" db="EMBL/GenBank/DDBJ databases">
        <title>Draft genome sequence of Xylaria grammica IHI A82.</title>
        <authorList>
            <person name="Buettner E."/>
            <person name="Kellner H."/>
        </authorList>
    </citation>
    <scope>NUCLEOTIDE SEQUENCE [LARGE SCALE GENOMIC DNA]</scope>
    <source>
        <strain evidence="2 3">IHI A82</strain>
    </source>
</reference>
<comment type="caution">
    <text evidence="2">The sequence shown here is derived from an EMBL/GenBank/DDBJ whole genome shotgun (WGS) entry which is preliminary data.</text>
</comment>
<proteinExistence type="predicted"/>
<dbReference type="EMBL" id="RYZI01000671">
    <property type="protein sequence ID" value="RWA03916.1"/>
    <property type="molecule type" value="Genomic_DNA"/>
</dbReference>
<evidence type="ECO:0000256" key="1">
    <source>
        <dbReference type="SAM" id="SignalP"/>
    </source>
</evidence>
<evidence type="ECO:0008006" key="4">
    <source>
        <dbReference type="Google" id="ProtNLM"/>
    </source>
</evidence>
<feature type="signal peptide" evidence="1">
    <location>
        <begin position="1"/>
        <end position="18"/>
    </location>
</feature>
<dbReference type="Proteomes" id="UP000286045">
    <property type="component" value="Unassembled WGS sequence"/>
</dbReference>
<protein>
    <recommendedName>
        <fullName evidence="4">SMP-30/Gluconolactonase/LRE-like region domain-containing protein</fullName>
    </recommendedName>
</protein>
<keyword evidence="3" id="KW-1185">Reference proteome</keyword>
<dbReference type="PANTHER" id="PTHR42060:SF1">
    <property type="entry name" value="NHL REPEAT-CONTAINING PROTEIN"/>
    <property type="match status" value="1"/>
</dbReference>
<sequence>MHFPTLTLLAFACKTALAVPTPSRAAELPLPARTIFQLNETVPDTWFENIALRQNGDLLVTMLQPSASIYSIQQPLSGSPKASIINIDNANGLLGIVETAPDVFAVVAGIFSAPAVRKYLVPLTTSRDLFREKRALAQREYHLELLLLILHVLAVNGTMAVWEVDLRGPEPTTRLITKMPEAGILNGVALVPGCSPPAILVADTAISRVWRVDITTGEYETAAEIPEMLPAPNATLPLGVNGVKTRGEYLYFSNSNLASIFRLPIDKRGVAARDAEAELVAKVDADIIDDFLIDEEGKYWVATNFQNTVVVAETGSSGVVVAGATTQLTVAGDTALALGRGTKEDKNIVYAVTGGTLNRPVNGTVSEPAKVVAIDRTGFK</sequence>
<dbReference type="Gene3D" id="2.120.10.30">
    <property type="entry name" value="TolB, C-terminal domain"/>
    <property type="match status" value="2"/>
</dbReference>
<dbReference type="PANTHER" id="PTHR42060">
    <property type="entry name" value="NHL REPEAT-CONTAINING PROTEIN-RELATED"/>
    <property type="match status" value="1"/>
</dbReference>
<gene>
    <name evidence="2" type="ORF">EKO27_g11188</name>
</gene>
<name>A0A439CP54_9PEZI</name>
<dbReference type="STRING" id="363999.A0A439CP54"/>
<keyword evidence="1" id="KW-0732">Signal</keyword>